<reference evidence="2 3" key="2">
    <citation type="submission" date="2018-03" db="EMBL/GenBank/DDBJ databases">
        <title>The ancient ancestry and fast evolution of plastids.</title>
        <authorList>
            <person name="Moore K.R."/>
            <person name="Magnabosco C."/>
            <person name="Momper L."/>
            <person name="Gold D.A."/>
            <person name="Bosak T."/>
            <person name="Fournier G.P."/>
        </authorList>
    </citation>
    <scope>NUCLEOTIDE SEQUENCE [LARGE SCALE GENOMIC DNA]</scope>
    <source>
        <strain evidence="2 3">ULC18</strain>
    </source>
</reference>
<feature type="domain" description="Putative restriction endonuclease" evidence="1">
    <location>
        <begin position="19"/>
        <end position="165"/>
    </location>
</feature>
<dbReference type="Proteomes" id="UP000239576">
    <property type="component" value="Unassembled WGS sequence"/>
</dbReference>
<accession>A0A2T1EBQ0</accession>
<organism evidence="2 3">
    <name type="scientific">Stenomitos frigidus ULC18</name>
    <dbReference type="NCBI Taxonomy" id="2107698"/>
    <lineage>
        <taxon>Bacteria</taxon>
        <taxon>Bacillati</taxon>
        <taxon>Cyanobacteriota</taxon>
        <taxon>Cyanophyceae</taxon>
        <taxon>Leptolyngbyales</taxon>
        <taxon>Leptolyngbyaceae</taxon>
        <taxon>Stenomitos</taxon>
    </lineage>
</organism>
<dbReference type="PANTHER" id="PTHR47152:SF4">
    <property type="entry name" value="SLR0445 PROTEIN"/>
    <property type="match status" value="1"/>
</dbReference>
<dbReference type="InterPro" id="IPR012296">
    <property type="entry name" value="Nuclease_put_TT1808"/>
</dbReference>
<keyword evidence="3" id="KW-1185">Reference proteome</keyword>
<dbReference type="Gene3D" id="3.90.1570.10">
    <property type="entry name" value="tt1808, chain A"/>
    <property type="match status" value="1"/>
</dbReference>
<dbReference type="Pfam" id="PF05685">
    <property type="entry name" value="Uma2"/>
    <property type="match status" value="1"/>
</dbReference>
<proteinExistence type="predicted"/>
<protein>
    <recommendedName>
        <fullName evidence="1">Putative restriction endonuclease domain-containing protein</fullName>
    </recommendedName>
</protein>
<dbReference type="PANTHER" id="PTHR47152">
    <property type="entry name" value="SLR2084 PROTEIN-RELATED"/>
    <property type="match status" value="1"/>
</dbReference>
<dbReference type="InterPro" id="IPR008538">
    <property type="entry name" value="Uma2"/>
</dbReference>
<evidence type="ECO:0000313" key="3">
    <source>
        <dbReference type="Proteomes" id="UP000239576"/>
    </source>
</evidence>
<name>A0A2T1EBQ0_9CYAN</name>
<gene>
    <name evidence="2" type="ORF">C7B82_09435</name>
</gene>
<evidence type="ECO:0000259" key="1">
    <source>
        <dbReference type="Pfam" id="PF05685"/>
    </source>
</evidence>
<comment type="caution">
    <text evidence="2">The sequence shown here is derived from an EMBL/GenBank/DDBJ whole genome shotgun (WGS) entry which is preliminary data.</text>
</comment>
<dbReference type="RefSeq" id="WP_106256052.1">
    <property type="nucleotide sequence ID" value="NZ_CAWNSW010000027.1"/>
</dbReference>
<dbReference type="CDD" id="cd06260">
    <property type="entry name" value="DUF820-like"/>
    <property type="match status" value="1"/>
</dbReference>
<dbReference type="SUPFAM" id="SSF52980">
    <property type="entry name" value="Restriction endonuclease-like"/>
    <property type="match status" value="1"/>
</dbReference>
<evidence type="ECO:0000313" key="2">
    <source>
        <dbReference type="EMBL" id="PSB30167.1"/>
    </source>
</evidence>
<dbReference type="EMBL" id="PVWK01000055">
    <property type="protein sequence ID" value="PSB30167.1"/>
    <property type="molecule type" value="Genomic_DNA"/>
</dbReference>
<reference evidence="3" key="1">
    <citation type="submission" date="2018-02" db="EMBL/GenBank/DDBJ databases">
        <authorList>
            <person name="Moore K."/>
            <person name="Momper L."/>
        </authorList>
    </citation>
    <scope>NUCLEOTIDE SEQUENCE [LARGE SCALE GENOMIC DNA]</scope>
    <source>
        <strain evidence="3">ULC18</strain>
    </source>
</reference>
<sequence length="192" mass="21716">MTQVLSKATDQRIILQGTWEKFKLIQQASEDSPGVRLSYYEGTIEILMPGLDHEFFKSVIGMLLEVFFLAKDIEFAPTGSVTQERENVVSAQADESYCIGQPKNPPDLSIEVIFTSGSTAKLQRYQALGVPEVWFWEDGLFSLYRLRADGYERIDRSEISELASLDLAHLSRCVLLAETSRLEAAREFRKGI</sequence>
<dbReference type="AlphaFoldDB" id="A0A2T1EBQ0"/>
<dbReference type="OrthoDB" id="5768410at2"/>
<dbReference type="InterPro" id="IPR011335">
    <property type="entry name" value="Restrct_endonuc-II-like"/>
</dbReference>